<dbReference type="SMART" id="SM00409">
    <property type="entry name" value="IG"/>
    <property type="match status" value="2"/>
</dbReference>
<keyword evidence="3" id="KW-0812">Transmembrane</keyword>
<accession>A0AAJ7WVC7</accession>
<dbReference type="RefSeq" id="XP_032811534.1">
    <property type="nucleotide sequence ID" value="XM_032955643.1"/>
</dbReference>
<feature type="signal peptide" evidence="4">
    <location>
        <begin position="1"/>
        <end position="20"/>
    </location>
</feature>
<dbReference type="InterPro" id="IPR036179">
    <property type="entry name" value="Ig-like_dom_sf"/>
</dbReference>
<gene>
    <name evidence="7" type="primary">LOC116943035</name>
</gene>
<evidence type="ECO:0000259" key="5">
    <source>
        <dbReference type="PROSITE" id="PS50835"/>
    </source>
</evidence>
<feature type="region of interest" description="Disordered" evidence="2">
    <location>
        <begin position="338"/>
        <end position="357"/>
    </location>
</feature>
<dbReference type="InterPro" id="IPR003599">
    <property type="entry name" value="Ig_sub"/>
</dbReference>
<protein>
    <submittedName>
        <fullName evidence="7">Uncharacterized protein LOC116943035</fullName>
    </submittedName>
</protein>
<dbReference type="InterPro" id="IPR013151">
    <property type="entry name" value="Immunoglobulin_dom"/>
</dbReference>
<proteinExistence type="predicted"/>
<feature type="chain" id="PRO_5042538687" evidence="4">
    <location>
        <begin position="21"/>
        <end position="387"/>
    </location>
</feature>
<keyword evidence="6" id="KW-1185">Reference proteome</keyword>
<keyword evidence="4" id="KW-0732">Signal</keyword>
<feature type="domain" description="Ig-like" evidence="5">
    <location>
        <begin position="115"/>
        <end position="203"/>
    </location>
</feature>
<evidence type="ECO:0000256" key="1">
    <source>
        <dbReference type="ARBA" id="ARBA00023319"/>
    </source>
</evidence>
<dbReference type="AlphaFoldDB" id="A0AAJ7WVC7"/>
<evidence type="ECO:0000256" key="4">
    <source>
        <dbReference type="SAM" id="SignalP"/>
    </source>
</evidence>
<dbReference type="KEGG" id="pmrn:116943035"/>
<dbReference type="Pfam" id="PF00047">
    <property type="entry name" value="ig"/>
    <property type="match status" value="1"/>
</dbReference>
<keyword evidence="1" id="KW-0393">Immunoglobulin domain</keyword>
<dbReference type="PROSITE" id="PS50835">
    <property type="entry name" value="IG_LIKE"/>
    <property type="match status" value="1"/>
</dbReference>
<evidence type="ECO:0000313" key="6">
    <source>
        <dbReference type="Proteomes" id="UP001318040"/>
    </source>
</evidence>
<feature type="transmembrane region" description="Helical" evidence="3">
    <location>
        <begin position="244"/>
        <end position="267"/>
    </location>
</feature>
<dbReference type="InterPro" id="IPR013783">
    <property type="entry name" value="Ig-like_fold"/>
</dbReference>
<feature type="compositionally biased region" description="Pro residues" evidence="2">
    <location>
        <begin position="342"/>
        <end position="351"/>
    </location>
</feature>
<dbReference type="Proteomes" id="UP001318040">
    <property type="component" value="Chromosome 16"/>
</dbReference>
<dbReference type="Gene3D" id="2.60.40.10">
    <property type="entry name" value="Immunoglobulins"/>
    <property type="match status" value="2"/>
</dbReference>
<dbReference type="InterPro" id="IPR007110">
    <property type="entry name" value="Ig-like_dom"/>
</dbReference>
<dbReference type="GeneID" id="116943035"/>
<evidence type="ECO:0000313" key="7">
    <source>
        <dbReference type="RefSeq" id="XP_032811534.1"/>
    </source>
</evidence>
<keyword evidence="3" id="KW-1133">Transmembrane helix</keyword>
<evidence type="ECO:0000256" key="2">
    <source>
        <dbReference type="SAM" id="MobiDB-lite"/>
    </source>
</evidence>
<sequence>MAPLWVLLVMGALGSGCCWSKPEQVVAAEGFSVTLDCAVRPNFTEVTWKWIPHHPVCNGHADASVKFAARTLFRQAPPSSCSLELRDLKSSDTGSLLFEMPGGVERREVELVVRPACLADVVLRAEPHGAVTLGRSLVLSCQGSARALQFSRAVPTFVWWFKGNRVPPSRLTEDGSNITILAVSFQDLGLYTCSVNGLSRHTSEYCVNKDGKSNSLPACINVTTVPFPTTTTSMPTVRGQVLQLALFSMLAACCLVAAVAFTACLLTRRGRHHRDEKDPTGELNLDNAYESMGRAPEGRDVGQHNPIYENIDNVMKANGKRAGETHELTVYEVMKRSLPGTAVPPPPPPGATPATSDSIAAVIDSGCGCPESPAYDELSAFKLPEPL</sequence>
<dbReference type="SUPFAM" id="SSF48726">
    <property type="entry name" value="Immunoglobulin"/>
    <property type="match status" value="2"/>
</dbReference>
<keyword evidence="3" id="KW-0472">Membrane</keyword>
<reference evidence="7" key="1">
    <citation type="submission" date="2025-08" db="UniProtKB">
        <authorList>
            <consortium name="RefSeq"/>
        </authorList>
    </citation>
    <scope>IDENTIFICATION</scope>
    <source>
        <tissue evidence="7">Sperm</tissue>
    </source>
</reference>
<evidence type="ECO:0000256" key="3">
    <source>
        <dbReference type="SAM" id="Phobius"/>
    </source>
</evidence>
<organism evidence="6 7">
    <name type="scientific">Petromyzon marinus</name>
    <name type="common">Sea lamprey</name>
    <dbReference type="NCBI Taxonomy" id="7757"/>
    <lineage>
        <taxon>Eukaryota</taxon>
        <taxon>Metazoa</taxon>
        <taxon>Chordata</taxon>
        <taxon>Craniata</taxon>
        <taxon>Vertebrata</taxon>
        <taxon>Cyclostomata</taxon>
        <taxon>Hyperoartia</taxon>
        <taxon>Petromyzontiformes</taxon>
        <taxon>Petromyzontidae</taxon>
        <taxon>Petromyzon</taxon>
    </lineage>
</organism>
<name>A0AAJ7WVC7_PETMA</name>